<feature type="region of interest" description="Disordered" evidence="2">
    <location>
        <begin position="30"/>
        <end position="50"/>
    </location>
</feature>
<dbReference type="eggNOG" id="KOG2861">
    <property type="taxonomic scope" value="Eukaryota"/>
</dbReference>
<dbReference type="Proteomes" id="UP000182444">
    <property type="component" value="Chromosome 1D"/>
</dbReference>
<dbReference type="InterPro" id="IPR003734">
    <property type="entry name" value="DUF155"/>
</dbReference>
<accession>A0A1D8NFD6</accession>
<feature type="region of interest" description="Disordered" evidence="2">
    <location>
        <begin position="150"/>
        <end position="174"/>
    </location>
</feature>
<dbReference type="PANTHER" id="PTHR16255">
    <property type="entry name" value="REQUIRED FOR MEIOTIC NUCLEAR DIVISION PROTEIN 1 HOMOLOG"/>
    <property type="match status" value="1"/>
</dbReference>
<dbReference type="KEGG" id="yli:2911194"/>
<sequence length="365" mass="41408">MRRFSTSVWQYTRASELGVKVKSFQSSKQALRRLPSKKPQTQTPSPQTLQPCTTISTCESYNLPKTVELLHNEGFLQSSILLPGEVAHVEYPYEAGKIADVLVLANGSVVSWGMNESETEDKIVAMLKGAERRPYKHHESEDVDFVVENMPNEDNSQPMTEAPEATSNDDPAGHKSYMKGETIILRGPEKKMLLDKVAFSSGLARSTKLAALEESLERYIDSLKMLTDHLATGEKLRVTEREVLTKTGQLLQLRGQLNLYSELIETPDLYWSEPELERLYALISKNLDIGPRIGILNRKLDYASEVVAILKAHMAEKQSVRLEWMIIVLIMIEVGFECIHFWEKYRTKDDVKVEIKVPDTYYPSA</sequence>
<dbReference type="GeneID" id="2911194"/>
<evidence type="ECO:0000313" key="4">
    <source>
        <dbReference type="EMBL" id="AOW04344.1"/>
    </source>
</evidence>
<dbReference type="RefSeq" id="XP_503054.1">
    <property type="nucleotide sequence ID" value="XM_503054.1"/>
</dbReference>
<proteinExistence type="inferred from homology"/>
<dbReference type="AlphaFoldDB" id="A0A1D8NFD6"/>
<evidence type="ECO:0000256" key="2">
    <source>
        <dbReference type="SAM" id="MobiDB-lite"/>
    </source>
</evidence>
<feature type="domain" description="DUF155" evidence="3">
    <location>
        <begin position="101"/>
        <end position="297"/>
    </location>
</feature>
<dbReference type="OrthoDB" id="242766at2759"/>
<dbReference type="GO" id="GO:0070131">
    <property type="term" value="P:positive regulation of mitochondrial translation"/>
    <property type="evidence" value="ECO:0007669"/>
    <property type="project" value="TreeGrafter"/>
</dbReference>
<comment type="similarity">
    <text evidence="1">Belongs to the RMD1/sif2 family.</text>
</comment>
<protein>
    <recommendedName>
        <fullName evidence="3">DUF155 domain-containing protein</fullName>
    </recommendedName>
</protein>
<feature type="compositionally biased region" description="Polar residues" evidence="2">
    <location>
        <begin position="152"/>
        <end position="169"/>
    </location>
</feature>
<dbReference type="VEuPathDB" id="FungiDB:YALI1_D25289g"/>
<evidence type="ECO:0000313" key="6">
    <source>
        <dbReference type="Proteomes" id="UP000182444"/>
    </source>
</evidence>
<dbReference type="PANTHER" id="PTHR16255:SF1">
    <property type="entry name" value="REQUIRED FOR MEIOTIC NUCLEAR DIVISION PROTEIN 1 HOMOLOG"/>
    <property type="match status" value="1"/>
</dbReference>
<dbReference type="VEuPathDB" id="FungiDB:YALI0_D20020g"/>
<dbReference type="OMA" id="QGLYQTK"/>
<name>A0A1D8NFD6_YARLL</name>
<evidence type="ECO:0000313" key="5">
    <source>
        <dbReference type="EMBL" id="RDW26209.1"/>
    </source>
</evidence>
<evidence type="ECO:0000313" key="7">
    <source>
        <dbReference type="Proteomes" id="UP000256601"/>
    </source>
</evidence>
<organism evidence="4 6">
    <name type="scientific">Yarrowia lipolytica</name>
    <name type="common">Candida lipolytica</name>
    <dbReference type="NCBI Taxonomy" id="4952"/>
    <lineage>
        <taxon>Eukaryota</taxon>
        <taxon>Fungi</taxon>
        <taxon>Dikarya</taxon>
        <taxon>Ascomycota</taxon>
        <taxon>Saccharomycotina</taxon>
        <taxon>Dipodascomycetes</taxon>
        <taxon>Dipodascales</taxon>
        <taxon>Dipodascales incertae sedis</taxon>
        <taxon>Yarrowia</taxon>
    </lineage>
</organism>
<reference evidence="5 7" key="2">
    <citation type="submission" date="2018-07" db="EMBL/GenBank/DDBJ databases">
        <title>Draft Genome Assemblies for Five Robust Yarrowia lipolytica Strains Exhibiting High Lipid Production and Pentose Sugar Utilization and Sugar Alcohol Secretion from Undetoxified Lignocellulosic Biomass Hydrolysates.</title>
        <authorList>
            <consortium name="DOE Joint Genome Institute"/>
            <person name="Walker C."/>
            <person name="Ryu S."/>
            <person name="Na H."/>
            <person name="Zane M."/>
            <person name="LaButti K."/>
            <person name="Lipzen A."/>
            <person name="Haridas S."/>
            <person name="Barry K."/>
            <person name="Grigoriev I.V."/>
            <person name="Quarterman J."/>
            <person name="Slininger P."/>
            <person name="Dien B."/>
            <person name="Trinh C.T."/>
        </authorList>
    </citation>
    <scope>NUCLEOTIDE SEQUENCE [LARGE SCALE GENOMIC DNA]</scope>
    <source>
        <strain evidence="5 7">YB392</strain>
    </source>
</reference>
<reference evidence="4 6" key="1">
    <citation type="journal article" date="2016" name="PLoS ONE">
        <title>Sequence Assembly of Yarrowia lipolytica Strain W29/CLIB89 Shows Transposable Element Diversity.</title>
        <authorList>
            <person name="Magnan C."/>
            <person name="Yu J."/>
            <person name="Chang I."/>
            <person name="Jahn E."/>
            <person name="Kanomata Y."/>
            <person name="Wu J."/>
            <person name="Zeller M."/>
            <person name="Oakes M."/>
            <person name="Baldi P."/>
            <person name="Sandmeyer S."/>
        </authorList>
    </citation>
    <scope>NUCLEOTIDE SEQUENCE [LARGE SCALE GENOMIC DNA]</scope>
    <source>
        <strain evidence="4">CLIB89</strain>
        <strain evidence="6">CLIB89(W29)</strain>
    </source>
</reference>
<dbReference type="InterPro" id="IPR051624">
    <property type="entry name" value="RMD1/Sad1-interacting"/>
</dbReference>
<evidence type="ECO:0000256" key="1">
    <source>
        <dbReference type="ARBA" id="ARBA00008306"/>
    </source>
</evidence>
<gene>
    <name evidence="5" type="ORF">B0I71DRAFT_131314</name>
    <name evidence="4" type="ORF">YALI1_D25289g</name>
</gene>
<dbReference type="EMBL" id="CP017556">
    <property type="protein sequence ID" value="AOW04344.1"/>
    <property type="molecule type" value="Genomic_DNA"/>
</dbReference>
<dbReference type="Proteomes" id="UP000256601">
    <property type="component" value="Unassembled WGS sequence"/>
</dbReference>
<dbReference type="Pfam" id="PF02582">
    <property type="entry name" value="DUF155"/>
    <property type="match status" value="1"/>
</dbReference>
<dbReference type="EMBL" id="KZ858984">
    <property type="protein sequence ID" value="RDW26209.1"/>
    <property type="molecule type" value="Genomic_DNA"/>
</dbReference>
<dbReference type="GO" id="GO:0005743">
    <property type="term" value="C:mitochondrial inner membrane"/>
    <property type="evidence" value="ECO:0007669"/>
    <property type="project" value="EnsemblFungi"/>
</dbReference>
<evidence type="ECO:0000259" key="3">
    <source>
        <dbReference type="Pfam" id="PF02582"/>
    </source>
</evidence>
<feature type="compositionally biased region" description="Low complexity" evidence="2">
    <location>
        <begin position="37"/>
        <end position="50"/>
    </location>
</feature>